<dbReference type="InterPro" id="IPR016147">
    <property type="entry name" value="Pili_assmbl_chaperone_N"/>
</dbReference>
<evidence type="ECO:0000256" key="5">
    <source>
        <dbReference type="ARBA" id="ARBA00022764"/>
    </source>
</evidence>
<dbReference type="InterPro" id="IPR001829">
    <property type="entry name" value="Pili_assmbl_chaperone_bac"/>
</dbReference>
<dbReference type="EMBL" id="MN821364">
    <property type="protein sequence ID" value="QLG00580.1"/>
    <property type="molecule type" value="Genomic_DNA"/>
</dbReference>
<dbReference type="InterPro" id="IPR013783">
    <property type="entry name" value="Ig-like_fold"/>
</dbReference>
<dbReference type="SUPFAM" id="SSF49354">
    <property type="entry name" value="PapD-like"/>
    <property type="match status" value="1"/>
</dbReference>
<evidence type="ECO:0000256" key="1">
    <source>
        <dbReference type="ARBA" id="ARBA00004418"/>
    </source>
</evidence>
<sequence length="229" mass="26024">MNNIILLLCLFVFSGYVDANIVIDGTRIIFPSNKKEVSIRVTNVGDMPSLAQVWVDDGKIQNSTNNDSAPFIVLPPIVRIEPTKGQTFRLLYSGMSLPHDRESLYWFNLLDIPPEPKNEQATNYLQLSIRSRIKIFFRPLEIQEKENNPEKSLSWAFDSHKEVISVKNSSPFFITIDSISINGEKKHGAMIPPFSKVDIKNNGRKWSSLPKNITYTTINDYGALIKHSI</sequence>
<dbReference type="GO" id="GO:0071555">
    <property type="term" value="P:cell wall organization"/>
    <property type="evidence" value="ECO:0007669"/>
    <property type="project" value="InterPro"/>
</dbReference>
<dbReference type="InterPro" id="IPR050643">
    <property type="entry name" value="Periplasmic_pilus_chap"/>
</dbReference>
<geneLocation type="plasmid" evidence="11">
    <name>pP12375-3FII</name>
</geneLocation>
<evidence type="ECO:0000313" key="11">
    <source>
        <dbReference type="EMBL" id="QLG00580.1"/>
    </source>
</evidence>
<keyword evidence="11" id="KW-0614">Plasmid</keyword>
<evidence type="ECO:0000256" key="7">
    <source>
        <dbReference type="ARBA" id="ARBA00023319"/>
    </source>
</evidence>
<feature type="domain" description="Pili assembly chaperone C-terminal" evidence="10">
    <location>
        <begin position="166"/>
        <end position="224"/>
    </location>
</feature>
<accession>A0A7D5JZ61</accession>
<dbReference type="Pfam" id="PF02753">
    <property type="entry name" value="PapD_C"/>
    <property type="match status" value="1"/>
</dbReference>
<dbReference type="PRINTS" id="PR00969">
    <property type="entry name" value="CHAPERONPILI"/>
</dbReference>
<reference evidence="11" key="1">
    <citation type="submission" date="2019-12" db="EMBL/GenBank/DDBJ databases">
        <authorList>
            <person name="Zhou D."/>
        </authorList>
    </citation>
    <scope>NUCLEOTIDE SEQUENCE</scope>
    <source>
        <strain evidence="11">P12375</strain>
        <plasmid evidence="11">pP12375-3FII</plasmid>
    </source>
</reference>
<dbReference type="GO" id="GO:0030288">
    <property type="term" value="C:outer membrane-bounded periplasmic space"/>
    <property type="evidence" value="ECO:0007669"/>
    <property type="project" value="InterPro"/>
</dbReference>
<evidence type="ECO:0000256" key="4">
    <source>
        <dbReference type="ARBA" id="ARBA00022729"/>
    </source>
</evidence>
<comment type="subcellular location">
    <subcellularLocation>
        <location evidence="1 8">Periplasm</location>
    </subcellularLocation>
</comment>
<evidence type="ECO:0000256" key="8">
    <source>
        <dbReference type="RuleBase" id="RU003918"/>
    </source>
</evidence>
<evidence type="ECO:0000256" key="6">
    <source>
        <dbReference type="ARBA" id="ARBA00023186"/>
    </source>
</evidence>
<evidence type="ECO:0000256" key="2">
    <source>
        <dbReference type="ARBA" id="ARBA00007399"/>
    </source>
</evidence>
<evidence type="ECO:0000259" key="9">
    <source>
        <dbReference type="Pfam" id="PF00345"/>
    </source>
</evidence>
<dbReference type="AlphaFoldDB" id="A0A7D5JZ61"/>
<dbReference type="InterPro" id="IPR016148">
    <property type="entry name" value="Pili_assmbl_chaperone_C"/>
</dbReference>
<protein>
    <submittedName>
        <fullName evidence="11">P pilus assembly protein, chaperone PapD</fullName>
    </submittedName>
</protein>
<feature type="domain" description="Pili assembly chaperone N-terminal" evidence="9">
    <location>
        <begin position="21"/>
        <end position="142"/>
    </location>
</feature>
<proteinExistence type="inferred from homology"/>
<dbReference type="PANTHER" id="PTHR30251">
    <property type="entry name" value="PILUS ASSEMBLY CHAPERONE"/>
    <property type="match status" value="1"/>
</dbReference>
<evidence type="ECO:0000259" key="10">
    <source>
        <dbReference type="Pfam" id="PF02753"/>
    </source>
</evidence>
<dbReference type="InterPro" id="IPR008962">
    <property type="entry name" value="PapD-like_sf"/>
</dbReference>
<keyword evidence="5" id="KW-0574">Periplasm</keyword>
<keyword evidence="3" id="KW-1029">Fimbrium biogenesis</keyword>
<keyword evidence="4" id="KW-0732">Signal</keyword>
<dbReference type="InterPro" id="IPR018046">
    <property type="entry name" value="Pili_assmbl_chaperone_CS"/>
</dbReference>
<dbReference type="Gene3D" id="2.60.40.10">
    <property type="entry name" value="Immunoglobulins"/>
    <property type="match status" value="2"/>
</dbReference>
<dbReference type="SUPFAM" id="SSF49584">
    <property type="entry name" value="Periplasmic chaperone C-domain"/>
    <property type="match status" value="1"/>
</dbReference>
<dbReference type="PROSITE" id="PS00635">
    <property type="entry name" value="PILI_CHAPERONE"/>
    <property type="match status" value="1"/>
</dbReference>
<keyword evidence="6 8" id="KW-0143">Chaperone</keyword>
<dbReference type="InterPro" id="IPR036316">
    <property type="entry name" value="Pili_assmbl_chap_C_dom_sf"/>
</dbReference>
<keyword evidence="7" id="KW-0393">Immunoglobulin domain</keyword>
<organism evidence="11">
    <name type="scientific">Leclercia adecarboxylata</name>
    <dbReference type="NCBI Taxonomy" id="83655"/>
    <lineage>
        <taxon>Bacteria</taxon>
        <taxon>Pseudomonadati</taxon>
        <taxon>Pseudomonadota</taxon>
        <taxon>Gammaproteobacteria</taxon>
        <taxon>Enterobacterales</taxon>
        <taxon>Enterobacteriaceae</taxon>
        <taxon>Leclercia</taxon>
    </lineage>
</organism>
<dbReference type="PANTHER" id="PTHR30251:SF2">
    <property type="entry name" value="FIMBRIAL CHAPERONE YADV-RELATED"/>
    <property type="match status" value="1"/>
</dbReference>
<dbReference type="FunFam" id="2.60.40.10:FF:000458">
    <property type="entry name" value="Molecular chaperone FimC"/>
    <property type="match status" value="1"/>
</dbReference>
<evidence type="ECO:0000256" key="3">
    <source>
        <dbReference type="ARBA" id="ARBA00022558"/>
    </source>
</evidence>
<name>A0A7D5JZ61_9ENTR</name>
<comment type="similarity">
    <text evidence="2 8">Belongs to the periplasmic pilus chaperone family.</text>
</comment>
<dbReference type="Pfam" id="PF00345">
    <property type="entry name" value="PapD_N"/>
    <property type="match status" value="1"/>
</dbReference>